<evidence type="ECO:0000256" key="12">
    <source>
        <dbReference type="PIRSR" id="PIRSR605027-5"/>
    </source>
</evidence>
<dbReference type="GO" id="GO:0015018">
    <property type="term" value="F:galactosylgalactosylxylosylprotein 3-beta-glucuronosyltransferase activity"/>
    <property type="evidence" value="ECO:0007669"/>
    <property type="project" value="UniProtKB-UniRule"/>
</dbReference>
<name>A0AAW0P3Z3_9GOBI</name>
<reference evidence="17" key="1">
    <citation type="submission" date="2024-04" db="EMBL/GenBank/DDBJ databases">
        <title>Salinicola lusitanus LLJ914,a marine bacterium isolated from the Okinawa Trough.</title>
        <authorList>
            <person name="Li J."/>
        </authorList>
    </citation>
    <scope>NUCLEOTIDE SEQUENCE [LARGE SCALE GENOMIC DNA]</scope>
</reference>
<evidence type="ECO:0000256" key="9">
    <source>
        <dbReference type="ARBA" id="ARBA00023180"/>
    </source>
</evidence>
<evidence type="ECO:0000256" key="4">
    <source>
        <dbReference type="ARBA" id="ARBA00022679"/>
    </source>
</evidence>
<feature type="disulfide bond" description="Interchain" evidence="12">
    <location>
        <position position="37"/>
    </location>
</feature>
<evidence type="ECO:0000256" key="15">
    <source>
        <dbReference type="SAM" id="SignalP"/>
    </source>
</evidence>
<keyword evidence="11 13" id="KW-0479">Metal-binding</keyword>
<feature type="region of interest" description="Disordered" evidence="14">
    <location>
        <begin position="257"/>
        <end position="312"/>
    </location>
</feature>
<evidence type="ECO:0000256" key="11">
    <source>
        <dbReference type="PIRSR" id="PIRSR605027-3"/>
    </source>
</evidence>
<gene>
    <name evidence="16" type="ORF">WMY93_014252</name>
</gene>
<dbReference type="GO" id="GO:0000139">
    <property type="term" value="C:Golgi membrane"/>
    <property type="evidence" value="ECO:0007669"/>
    <property type="project" value="UniProtKB-SubCell"/>
</dbReference>
<evidence type="ECO:0000256" key="3">
    <source>
        <dbReference type="ARBA" id="ARBA00012641"/>
    </source>
</evidence>
<keyword evidence="4 13" id="KW-0808">Transferase</keyword>
<accession>A0AAW0P3Z3</accession>
<evidence type="ECO:0000256" key="2">
    <source>
        <dbReference type="ARBA" id="ARBA00007706"/>
    </source>
</evidence>
<dbReference type="PANTHER" id="PTHR10896:SF65">
    <property type="entry name" value="GALACTOSYLGALACTOSYLXYLOSYLPROTEIN 3-BETA-GLUCURONOSYLTRANSFERASE 3"/>
    <property type="match status" value="1"/>
</dbReference>
<evidence type="ECO:0000256" key="8">
    <source>
        <dbReference type="ARBA" id="ARBA00023136"/>
    </source>
</evidence>
<dbReference type="Proteomes" id="UP001460270">
    <property type="component" value="Unassembled WGS sequence"/>
</dbReference>
<comment type="pathway">
    <text evidence="13">Protein modification; protein glycosylation.</text>
</comment>
<sequence>MAQRMRLKLRTVFVLYFLVSLLGLVYALMQLGQRCDCSEHDQAYERTISGLRGELHKLQENAKKSESGRKHLEPAPEPALNTIYVITPTYSRLVQKAELTRMSQSLLHVPALHWILVEDAPQKSALVSNLLKNSGLTYTHLHMPTAPQRKLHEGDPNWLKPRGVEQRNEALRWLREDGTARERAVVYFADDDNTYSLQLFHEMRSTQKVSGVAGGAGGGHEVREPSGPGRKGGRLPHGLETLAALPHRHGGLRCVSAPAPGSSGRSLRRRGCAGLSGEQPPPGARDCGRTGAQSRQLHQGPGLAHAHREPKLKREEALQAQGLGSDPNVETCPVTVTHTASVRPRETREDHTSPCRLSRYCLTSLLLDKARDDKERQGEKRGDKEREERRQGERRQERERGRGDKERGDKERGDKEREDKEREERRGDKERGDKERGDKREKRGDKEREERREKRGDKEREDKEREERRGDKEEETRREETRREKRRGDKEREEERGDKERGEERGDRKEKRREETRKEKRREETRERRQGKREEREIFEDRERGEKRQERGGRESKRGERRERQEEKRREETRKEEYLRIGRRQGERRGERRQGEREERGDKERENTLRKGGRQGERRGDKERGEKRGDKEREERRQGERRGDKGREKRRQGERETRREERRQGERRGERRNKEKRDTLRIERRQGEERGDKERRERETRRGK</sequence>
<dbReference type="EC" id="2.4.1.135" evidence="3 13"/>
<dbReference type="GO" id="GO:0050650">
    <property type="term" value="P:chondroitin sulfate proteoglycan biosynthetic process"/>
    <property type="evidence" value="ECO:0007669"/>
    <property type="project" value="TreeGrafter"/>
</dbReference>
<keyword evidence="13" id="KW-0333">Golgi apparatus</keyword>
<keyword evidence="9" id="KW-0325">Glycoprotein</keyword>
<dbReference type="Pfam" id="PF03360">
    <property type="entry name" value="Glyco_transf_43"/>
    <property type="match status" value="1"/>
</dbReference>
<dbReference type="SUPFAM" id="SSF53448">
    <property type="entry name" value="Nucleotide-diphospho-sugar transferases"/>
    <property type="match status" value="1"/>
</dbReference>
<evidence type="ECO:0000256" key="13">
    <source>
        <dbReference type="RuleBase" id="RU363127"/>
    </source>
</evidence>
<keyword evidence="6 13" id="KW-0735">Signal-anchor</keyword>
<proteinExistence type="inferred from homology"/>
<comment type="caution">
    <text evidence="16">The sequence shown here is derived from an EMBL/GenBank/DDBJ whole genome shotgun (WGS) entry which is preliminary data.</text>
</comment>
<keyword evidence="11 13" id="KW-0464">Manganese</keyword>
<protein>
    <recommendedName>
        <fullName evidence="3 13">Galactosylgalactosylxylosylprotein 3-beta-glucuronosyltransferase</fullName>
        <ecNumber evidence="3 13">2.4.1.135</ecNumber>
    </recommendedName>
</protein>
<keyword evidence="17" id="KW-1185">Reference proteome</keyword>
<feature type="binding site" evidence="11">
    <location>
        <position position="192"/>
    </location>
    <ligand>
        <name>Mn(2+)</name>
        <dbReference type="ChEBI" id="CHEBI:29035"/>
    </ligand>
</feature>
<comment type="subcellular location">
    <subcellularLocation>
        <location evidence="13">Golgi apparatus membrane</location>
        <topology evidence="13">Single-pass type II membrane protein</topology>
    </subcellularLocation>
    <subcellularLocation>
        <location evidence="1">Membrane</location>
        <topology evidence="1">Single-pass type II membrane protein</topology>
    </subcellularLocation>
</comment>
<comment type="similarity">
    <text evidence="2 13">Belongs to the glycosyltransferase 43 family.</text>
</comment>
<dbReference type="Gene3D" id="3.90.550.10">
    <property type="entry name" value="Spore Coat Polysaccharide Biosynthesis Protein SpsA, Chain A"/>
    <property type="match status" value="1"/>
</dbReference>
<dbReference type="EMBL" id="JBBPFD010000010">
    <property type="protein sequence ID" value="KAK7909568.1"/>
    <property type="molecule type" value="Genomic_DNA"/>
</dbReference>
<evidence type="ECO:0000256" key="14">
    <source>
        <dbReference type="SAM" id="MobiDB-lite"/>
    </source>
</evidence>
<comment type="cofactor">
    <cofactor evidence="11 13">
        <name>Mn(2+)</name>
        <dbReference type="ChEBI" id="CHEBI:29035"/>
    </cofactor>
</comment>
<dbReference type="GO" id="GO:0046872">
    <property type="term" value="F:metal ion binding"/>
    <property type="evidence" value="ECO:0007669"/>
    <property type="project" value="UniProtKB-KW"/>
</dbReference>
<keyword evidence="15" id="KW-0732">Signal</keyword>
<feature type="region of interest" description="Disordered" evidence="14">
    <location>
        <begin position="372"/>
        <end position="704"/>
    </location>
</feature>
<evidence type="ECO:0000256" key="1">
    <source>
        <dbReference type="ARBA" id="ARBA00004606"/>
    </source>
</evidence>
<keyword evidence="8" id="KW-0472">Membrane</keyword>
<dbReference type="AlphaFoldDB" id="A0AAW0P3Z3"/>
<dbReference type="PANTHER" id="PTHR10896">
    <property type="entry name" value="GALACTOSYLGALACTOSYLXYLOSYLPROTEIN 3-BETA-GLUCURONOSYLTRANSFERASE BETA-1,3-GLUCURONYLTRANSFERASE"/>
    <property type="match status" value="1"/>
</dbReference>
<evidence type="ECO:0000313" key="17">
    <source>
        <dbReference type="Proteomes" id="UP001460270"/>
    </source>
</evidence>
<evidence type="ECO:0000256" key="6">
    <source>
        <dbReference type="ARBA" id="ARBA00022968"/>
    </source>
</evidence>
<feature type="signal peptide" evidence="15">
    <location>
        <begin position="1"/>
        <end position="27"/>
    </location>
</feature>
<dbReference type="InterPro" id="IPR029044">
    <property type="entry name" value="Nucleotide-diphossugar_trans"/>
</dbReference>
<feature type="region of interest" description="Disordered" evidence="14">
    <location>
        <begin position="210"/>
        <end position="236"/>
    </location>
</feature>
<keyword evidence="7" id="KW-1133">Transmembrane helix</keyword>
<keyword evidence="12" id="KW-1015">Disulfide bond</keyword>
<keyword evidence="5" id="KW-0812">Transmembrane</keyword>
<dbReference type="GO" id="GO:0005975">
    <property type="term" value="P:carbohydrate metabolic process"/>
    <property type="evidence" value="ECO:0007669"/>
    <property type="project" value="TreeGrafter"/>
</dbReference>
<feature type="chain" id="PRO_5043463353" description="Galactosylgalactosylxylosylprotein 3-beta-glucuronosyltransferase" evidence="15">
    <location>
        <begin position="28"/>
        <end position="704"/>
    </location>
</feature>
<organism evidence="16 17">
    <name type="scientific">Mugilogobius chulae</name>
    <name type="common">yellowstripe goby</name>
    <dbReference type="NCBI Taxonomy" id="88201"/>
    <lineage>
        <taxon>Eukaryota</taxon>
        <taxon>Metazoa</taxon>
        <taxon>Chordata</taxon>
        <taxon>Craniata</taxon>
        <taxon>Vertebrata</taxon>
        <taxon>Euteleostomi</taxon>
        <taxon>Actinopterygii</taxon>
        <taxon>Neopterygii</taxon>
        <taxon>Teleostei</taxon>
        <taxon>Neoteleostei</taxon>
        <taxon>Acanthomorphata</taxon>
        <taxon>Gobiaria</taxon>
        <taxon>Gobiiformes</taxon>
        <taxon>Gobioidei</taxon>
        <taxon>Gobiidae</taxon>
        <taxon>Gobionellinae</taxon>
        <taxon>Mugilogobius</taxon>
    </lineage>
</organism>
<comment type="catalytic activity">
    <reaction evidence="10 13">
        <text>3-O-(beta-D-galactosyl-(1-&gt;3)-beta-D-galactosyl-(1-&gt;4)-beta-D-xylosyl)-L-seryl-[protein] + UDP-alpha-D-glucuronate = 3-O-(beta-D-GlcA-(1-&gt;3)-beta-D-Gal-(1-&gt;3)-beta-D-Gal-(1-&gt;4)-beta-D-Xyl)-L-seryl-[protein] + UDP + H(+)</text>
        <dbReference type="Rhea" id="RHEA:24168"/>
        <dbReference type="Rhea" id="RHEA-COMP:12571"/>
        <dbReference type="Rhea" id="RHEA-COMP:12573"/>
        <dbReference type="ChEBI" id="CHEBI:15378"/>
        <dbReference type="ChEBI" id="CHEBI:58052"/>
        <dbReference type="ChEBI" id="CHEBI:58223"/>
        <dbReference type="ChEBI" id="CHEBI:132090"/>
        <dbReference type="ChEBI" id="CHEBI:132093"/>
        <dbReference type="EC" id="2.4.1.135"/>
    </reaction>
</comment>
<evidence type="ECO:0000313" key="16">
    <source>
        <dbReference type="EMBL" id="KAK7909568.1"/>
    </source>
</evidence>
<dbReference type="InterPro" id="IPR005027">
    <property type="entry name" value="Glyco_trans_43"/>
</dbReference>
<evidence type="ECO:0000256" key="10">
    <source>
        <dbReference type="ARBA" id="ARBA00047979"/>
    </source>
</evidence>
<evidence type="ECO:0000256" key="7">
    <source>
        <dbReference type="ARBA" id="ARBA00022989"/>
    </source>
</evidence>
<evidence type="ECO:0000256" key="5">
    <source>
        <dbReference type="ARBA" id="ARBA00022692"/>
    </source>
</evidence>